<comment type="caution">
    <text evidence="3">The sequence shown here is derived from an EMBL/GenBank/DDBJ whole genome shotgun (WGS) entry which is preliminary data.</text>
</comment>
<evidence type="ECO:0000313" key="3">
    <source>
        <dbReference type="EMBL" id="GFZ11115.1"/>
    </source>
</evidence>
<dbReference type="Proteomes" id="UP000585474">
    <property type="component" value="Unassembled WGS sequence"/>
</dbReference>
<feature type="transmembrane region" description="Helical" evidence="1">
    <location>
        <begin position="418"/>
        <end position="438"/>
    </location>
</feature>
<dbReference type="SUPFAM" id="SSF56219">
    <property type="entry name" value="DNase I-like"/>
    <property type="match status" value="1"/>
</dbReference>
<dbReference type="OrthoDB" id="1628043at2759"/>
<dbReference type="Pfam" id="PF13966">
    <property type="entry name" value="zf-RVT"/>
    <property type="match status" value="1"/>
</dbReference>
<dbReference type="InterPro" id="IPR036691">
    <property type="entry name" value="Endo/exonu/phosph_ase_sf"/>
</dbReference>
<dbReference type="AlphaFoldDB" id="A0A7J0GK10"/>
<gene>
    <name evidence="3" type="ORF">Acr_22g0005130</name>
</gene>
<evidence type="ECO:0000313" key="4">
    <source>
        <dbReference type="Proteomes" id="UP000585474"/>
    </source>
</evidence>
<proteinExistence type="predicted"/>
<evidence type="ECO:0000256" key="1">
    <source>
        <dbReference type="SAM" id="Phobius"/>
    </source>
</evidence>
<keyword evidence="1" id="KW-1133">Transmembrane helix</keyword>
<keyword evidence="4" id="KW-1185">Reference proteome</keyword>
<dbReference type="EMBL" id="BJWL01000022">
    <property type="protein sequence ID" value="GFZ11115.1"/>
    <property type="molecule type" value="Genomic_DNA"/>
</dbReference>
<dbReference type="InterPro" id="IPR026960">
    <property type="entry name" value="RVT-Znf"/>
</dbReference>
<protein>
    <recommendedName>
        <fullName evidence="2">Reverse transcriptase zinc-binding domain-containing protein</fullName>
    </recommendedName>
</protein>
<sequence length="555" mass="62811">MGLKYCREVEEVVSKIVNLEEVDEGLSQKVVGEGSYTMNLLRSLNSAFHLSWNARGLGRSSKRCRLSLIKEQNFDMISLLETKTTVVTERFVKSLWKDNNFEYVEVDSDGRAGGVQMNASLMQQKLYSHDRGDWNEIKNPGESGRDREMRDFNQFIETMEWVDIPHFGRRYTWSNTSEWSKWSGMDSGGGDMELKERPYGGDRLFRSMGMELHTGYQKGRLEDVIWKGIFRRQLFSSEEGEVSTLINLVKNAPTLNQNREVGMIWKFGSSCRFSVRSLYKQWEITSLPKAKSMAVVWRNAAPPRVKCFGWLAYLGRVTSSDFLMRLGIIGPQNGGVCMFCGVMPESVDHLLVLCPLVWRIRCECELVGFDMGYPKFNKAIVTMVAEQEIQEGKEMAMGGYPMAILWGIFDFKIGHHQWGAFVLKWAALVVLCLAAVVLSADRIRCECELVGFDMGYPKFSKAIVTVVAEQEIQEGKEMAMRVASRGIFDFKRGQHHWGAFVPKWAALVVLRLAAVVLRADVDDAAAAGGFFLLIVSFASLVGILPTPTSLLSFWL</sequence>
<keyword evidence="1" id="KW-0812">Transmembrane</keyword>
<organism evidence="3 4">
    <name type="scientific">Actinidia rufa</name>
    <dbReference type="NCBI Taxonomy" id="165716"/>
    <lineage>
        <taxon>Eukaryota</taxon>
        <taxon>Viridiplantae</taxon>
        <taxon>Streptophyta</taxon>
        <taxon>Embryophyta</taxon>
        <taxon>Tracheophyta</taxon>
        <taxon>Spermatophyta</taxon>
        <taxon>Magnoliopsida</taxon>
        <taxon>eudicotyledons</taxon>
        <taxon>Gunneridae</taxon>
        <taxon>Pentapetalae</taxon>
        <taxon>asterids</taxon>
        <taxon>Ericales</taxon>
        <taxon>Actinidiaceae</taxon>
        <taxon>Actinidia</taxon>
    </lineage>
</organism>
<keyword evidence="1" id="KW-0472">Membrane</keyword>
<reference evidence="3 4" key="1">
    <citation type="submission" date="2019-07" db="EMBL/GenBank/DDBJ databases">
        <title>De Novo Assembly of kiwifruit Actinidia rufa.</title>
        <authorList>
            <person name="Sugita-Konishi S."/>
            <person name="Sato K."/>
            <person name="Mori E."/>
            <person name="Abe Y."/>
            <person name="Kisaki G."/>
            <person name="Hamano K."/>
            <person name="Suezawa K."/>
            <person name="Otani M."/>
            <person name="Fukuda T."/>
            <person name="Manabe T."/>
            <person name="Gomi K."/>
            <person name="Tabuchi M."/>
            <person name="Akimitsu K."/>
            <person name="Kataoka I."/>
        </authorList>
    </citation>
    <scope>NUCLEOTIDE SEQUENCE [LARGE SCALE GENOMIC DNA]</scope>
    <source>
        <strain evidence="4">cv. Fuchu</strain>
    </source>
</reference>
<accession>A0A7J0GK10</accession>
<evidence type="ECO:0000259" key="2">
    <source>
        <dbReference type="Pfam" id="PF13966"/>
    </source>
</evidence>
<feature type="domain" description="Reverse transcriptase zinc-binding" evidence="2">
    <location>
        <begin position="273"/>
        <end position="358"/>
    </location>
</feature>
<name>A0A7J0GK10_9ERIC</name>
<feature type="transmembrane region" description="Helical" evidence="1">
    <location>
        <begin position="525"/>
        <end position="544"/>
    </location>
</feature>